<dbReference type="InterPro" id="IPR024607">
    <property type="entry name" value="Sulfatase_CS"/>
</dbReference>
<dbReference type="CDD" id="cd16151">
    <property type="entry name" value="sulfatase_like"/>
    <property type="match status" value="1"/>
</dbReference>
<evidence type="ECO:0000313" key="7">
    <source>
        <dbReference type="EMBL" id="MDU0354901.1"/>
    </source>
</evidence>
<reference evidence="7 8" key="1">
    <citation type="submission" date="2023-10" db="EMBL/GenBank/DDBJ databases">
        <title>Glaciecola aquimarina strain GGW-M5 nov., isolated from a coastal seawater.</title>
        <authorList>
            <person name="Bayburt H."/>
            <person name="Kim J.M."/>
            <person name="Choi B.J."/>
            <person name="Jeon C.O."/>
        </authorList>
    </citation>
    <scope>NUCLEOTIDE SEQUENCE [LARGE SCALE GENOMIC DNA]</scope>
    <source>
        <strain evidence="7 8">KCTC 32108</strain>
    </source>
</reference>
<keyword evidence="5" id="KW-0732">Signal</keyword>
<feature type="chain" id="PRO_5047494670" evidence="5">
    <location>
        <begin position="26"/>
        <end position="434"/>
    </location>
</feature>
<dbReference type="EMBL" id="JAWDIO010000002">
    <property type="protein sequence ID" value="MDU0354901.1"/>
    <property type="molecule type" value="Genomic_DNA"/>
</dbReference>
<evidence type="ECO:0000256" key="5">
    <source>
        <dbReference type="SAM" id="SignalP"/>
    </source>
</evidence>
<name>A0ABU3SY12_9ALTE</name>
<protein>
    <submittedName>
        <fullName evidence="7">Sulfatase-like hydrolase/transferase</fullName>
    </submittedName>
</protein>
<dbReference type="PANTHER" id="PTHR42693:SF53">
    <property type="entry name" value="ENDO-4-O-SULFATASE"/>
    <property type="match status" value="1"/>
</dbReference>
<gene>
    <name evidence="7" type="ORF">RS130_14170</name>
</gene>
<dbReference type="Pfam" id="PF00884">
    <property type="entry name" value="Sulfatase"/>
    <property type="match status" value="1"/>
</dbReference>
<evidence type="ECO:0000256" key="2">
    <source>
        <dbReference type="ARBA" id="ARBA00022723"/>
    </source>
</evidence>
<organism evidence="7 8">
    <name type="scientific">Paraglaciecola aquimarina</name>
    <dbReference type="NCBI Taxonomy" id="1235557"/>
    <lineage>
        <taxon>Bacteria</taxon>
        <taxon>Pseudomonadati</taxon>
        <taxon>Pseudomonadota</taxon>
        <taxon>Gammaproteobacteria</taxon>
        <taxon>Alteromonadales</taxon>
        <taxon>Alteromonadaceae</taxon>
        <taxon>Paraglaciecola</taxon>
    </lineage>
</organism>
<comment type="caution">
    <text evidence="7">The sequence shown here is derived from an EMBL/GenBank/DDBJ whole genome shotgun (WGS) entry which is preliminary data.</text>
</comment>
<evidence type="ECO:0000256" key="1">
    <source>
        <dbReference type="ARBA" id="ARBA00008779"/>
    </source>
</evidence>
<keyword evidence="4" id="KW-0106">Calcium</keyword>
<evidence type="ECO:0000256" key="4">
    <source>
        <dbReference type="ARBA" id="ARBA00022837"/>
    </source>
</evidence>
<keyword evidence="3" id="KW-0378">Hydrolase</keyword>
<dbReference type="SUPFAM" id="SSF53649">
    <property type="entry name" value="Alkaline phosphatase-like"/>
    <property type="match status" value="1"/>
</dbReference>
<evidence type="ECO:0000259" key="6">
    <source>
        <dbReference type="Pfam" id="PF00884"/>
    </source>
</evidence>
<dbReference type="PANTHER" id="PTHR42693">
    <property type="entry name" value="ARYLSULFATASE FAMILY MEMBER"/>
    <property type="match status" value="1"/>
</dbReference>
<feature type="domain" description="Sulfatase N-terminal" evidence="6">
    <location>
        <begin position="28"/>
        <end position="344"/>
    </location>
</feature>
<dbReference type="InterPro" id="IPR050738">
    <property type="entry name" value="Sulfatase"/>
</dbReference>
<evidence type="ECO:0000256" key="3">
    <source>
        <dbReference type="ARBA" id="ARBA00022801"/>
    </source>
</evidence>
<accession>A0ABU3SY12</accession>
<dbReference type="RefSeq" id="WP_316026471.1">
    <property type="nucleotide sequence ID" value="NZ_JAWDIO010000002.1"/>
</dbReference>
<dbReference type="Proteomes" id="UP001247805">
    <property type="component" value="Unassembled WGS sequence"/>
</dbReference>
<dbReference type="InterPro" id="IPR017850">
    <property type="entry name" value="Alkaline_phosphatase_core_sf"/>
</dbReference>
<dbReference type="InterPro" id="IPR000917">
    <property type="entry name" value="Sulfatase_N"/>
</dbReference>
<proteinExistence type="inferred from homology"/>
<evidence type="ECO:0000313" key="8">
    <source>
        <dbReference type="Proteomes" id="UP001247805"/>
    </source>
</evidence>
<feature type="signal peptide" evidence="5">
    <location>
        <begin position="1"/>
        <end position="25"/>
    </location>
</feature>
<keyword evidence="8" id="KW-1185">Reference proteome</keyword>
<dbReference type="PROSITE" id="PS00523">
    <property type="entry name" value="SULFATASE_1"/>
    <property type="match status" value="1"/>
</dbReference>
<sequence length="434" mass="49922">MRNLCRLSYYFLPLLFCILSADLHAKKPNVLLIMADDLGFEAVESYGGRDYKTPNMTRLAEQGMQFNQAYATPLCSPTRVQLMTGKYNFRSWLGFGLLDPKEKTFGHYMQEAGYNTAMAGKWQLQSYDPEGFTGAENRRDKGMRVENAGFDEYSLWHTAHTEDKGSRYPDPLINQNGQFIKHTEGKYGPDIWFDFLADYMTRKKDDPKPFFAYYAMSLPHSPFNPTPHSRDWADKTKRFDEKETYFADMVEYADFILGKLIDKVDELGIREDTIIIFYSDNGTQWNVISDLNGQMVQGGKASTTDLGTRVPMYVSWKNKTPAGQTNNDLIDSTDFLPTLLDIAGKPTIAKQQNMDGVSFLPQIKGQKGLTRDWVYIHHDPRQERPKIVFLYNDLHVISITNCIKTDVCINLQRIYTKSMKSCLKMTQQPRKKFA</sequence>
<comment type="similarity">
    <text evidence="1">Belongs to the sulfatase family.</text>
</comment>
<dbReference type="Gene3D" id="3.40.720.10">
    <property type="entry name" value="Alkaline Phosphatase, subunit A"/>
    <property type="match status" value="1"/>
</dbReference>
<keyword evidence="2" id="KW-0479">Metal-binding</keyword>